<organism evidence="1 2">
    <name type="scientific">Lentilactobacillus hilgardii</name>
    <name type="common">Lactobacillus hilgardii</name>
    <dbReference type="NCBI Taxonomy" id="1588"/>
    <lineage>
        <taxon>Bacteria</taxon>
        <taxon>Bacillati</taxon>
        <taxon>Bacillota</taxon>
        <taxon>Bacilli</taxon>
        <taxon>Lactobacillales</taxon>
        <taxon>Lactobacillaceae</taxon>
        <taxon>Lentilactobacillus</taxon>
    </lineage>
</organism>
<dbReference type="GeneID" id="69057895"/>
<name>A0A6P1E6K6_LENHI</name>
<gene>
    <name evidence="1" type="ORF">GQR93_05940</name>
</gene>
<evidence type="ECO:0000313" key="2">
    <source>
        <dbReference type="Proteomes" id="UP000465035"/>
    </source>
</evidence>
<sequence>MNKFSKNDQVIFWSAEEDLDDQKFHQVLNKTEHLEAKYPDDLRIHLLMAQALFALHESADAYRIIFDYREQLFEVPKYLPAVFHIVLENNGFMFAREFLPNVSSTQRLKWLAKIENAEEKYREKDRNDLNNKMKNLAHLGSLDAYKQVHGINDALKMPLKEYLTAAKLLLSDPFGWQVSKTQVLLELNAVGSGETIDLTWIDKNSYHLPLNELKPLTAYHVLIDALREIDKQYGADDPIKFQLLEKELFTQSSYIYPFFDKVIQDSKFWVKIIVADLFGDHLEANTPAQREMLGWIKQIHQAESFIKFV</sequence>
<dbReference type="SMR" id="A0A6P1E6K6"/>
<proteinExistence type="predicted"/>
<evidence type="ECO:0000313" key="1">
    <source>
        <dbReference type="EMBL" id="QHB51770.1"/>
    </source>
</evidence>
<dbReference type="EMBL" id="CP047121">
    <property type="protein sequence ID" value="QHB51770.1"/>
    <property type="molecule type" value="Genomic_DNA"/>
</dbReference>
<reference evidence="1 2" key="1">
    <citation type="submission" date="2019-12" db="EMBL/GenBank/DDBJ databases">
        <title>Lactobacillus hilgardii FLUB.</title>
        <authorList>
            <person name="Gustaw K."/>
        </authorList>
    </citation>
    <scope>NUCLEOTIDE SEQUENCE [LARGE SCALE GENOMIC DNA]</scope>
    <source>
        <strain evidence="1 2">FLUB</strain>
    </source>
</reference>
<accession>A0A6P1E6K6</accession>
<dbReference type="RefSeq" id="WP_003555268.1">
    <property type="nucleotide sequence ID" value="NZ_CABKOL010000095.1"/>
</dbReference>
<dbReference type="AlphaFoldDB" id="A0A6P1E6K6"/>
<protein>
    <submittedName>
        <fullName evidence="1">Uncharacterized protein</fullName>
    </submittedName>
</protein>
<dbReference type="Proteomes" id="UP000465035">
    <property type="component" value="Chromosome"/>
</dbReference>